<evidence type="ECO:0000256" key="6">
    <source>
        <dbReference type="ARBA" id="ARBA00022683"/>
    </source>
</evidence>
<dbReference type="GO" id="GO:0016301">
    <property type="term" value="F:kinase activity"/>
    <property type="evidence" value="ECO:0007669"/>
    <property type="project" value="UniProtKB-KW"/>
</dbReference>
<dbReference type="RefSeq" id="WP_240986299.1">
    <property type="nucleotide sequence ID" value="NZ_CDGJ01000084.1"/>
</dbReference>
<dbReference type="Pfam" id="PF00359">
    <property type="entry name" value="PTS_EIIA_2"/>
    <property type="match status" value="1"/>
</dbReference>
<evidence type="ECO:0000259" key="11">
    <source>
        <dbReference type="PROSITE" id="PS51094"/>
    </source>
</evidence>
<evidence type="ECO:0000256" key="4">
    <source>
        <dbReference type="ARBA" id="ARBA00022553"/>
    </source>
</evidence>
<dbReference type="Proteomes" id="UP001071230">
    <property type="component" value="Unassembled WGS sequence"/>
</dbReference>
<sequence>MKIIAEERVRLKATSRDWEDALAMSIQLLVDNGYVELAYIQATINAVKDYGPYIVLAPGIAFAHAKPTDGVKSTGISLLTLEKAVYFGHQDNDPVDIVFGIAALEFNLHVEIMRKLATFLSNAENINFIRNATNVRDIVKRINE</sequence>
<dbReference type="GO" id="GO:0005737">
    <property type="term" value="C:cytoplasm"/>
    <property type="evidence" value="ECO:0007669"/>
    <property type="project" value="UniProtKB-SubCell"/>
</dbReference>
<comment type="function">
    <text evidence="8">The phosphoenolpyruvate-dependent sugar phosphotransferase system (sugar PTS), a major carbohydrate active transport system, catalyzes the phosphorylation of incoming sugar substrates concomitantly with their translocation across the cell membrane. The enzyme II UlaABC PTS system is involved in ascorbate transport.</text>
</comment>
<dbReference type="PANTHER" id="PTHR36203">
    <property type="entry name" value="ASCORBATE-SPECIFIC PTS SYSTEM EIIA COMPONENT"/>
    <property type="match status" value="1"/>
</dbReference>
<evidence type="ECO:0000256" key="1">
    <source>
        <dbReference type="ARBA" id="ARBA00004496"/>
    </source>
</evidence>
<dbReference type="KEGG" id="aacx:DEACI_3840"/>
<keyword evidence="3" id="KW-0963">Cytoplasm</keyword>
<protein>
    <recommendedName>
        <fullName evidence="9">Ascorbate-specific PTS system EIIA component</fullName>
    </recommendedName>
    <alternativeName>
        <fullName evidence="10">Ascorbate-specific phosphotransferase enzyme IIA component</fullName>
    </alternativeName>
</protein>
<reference evidence="12" key="2">
    <citation type="submission" date="2020-01" db="EMBL/GenBank/DDBJ databases">
        <authorList>
            <person name="Hornung B."/>
        </authorList>
    </citation>
    <scope>NUCLEOTIDE SEQUENCE</scope>
    <source>
        <strain evidence="12">PacBioINE</strain>
    </source>
</reference>
<keyword evidence="7" id="KW-0418">Kinase</keyword>
<keyword evidence="4" id="KW-0597">Phosphoprotein</keyword>
<evidence type="ECO:0000256" key="3">
    <source>
        <dbReference type="ARBA" id="ARBA00022490"/>
    </source>
</evidence>
<dbReference type="InterPro" id="IPR016152">
    <property type="entry name" value="PTrfase/Anion_transptr"/>
</dbReference>
<dbReference type="InterPro" id="IPR002178">
    <property type="entry name" value="PTS_EIIA_type-2_dom"/>
</dbReference>
<dbReference type="Proteomes" id="UP000836597">
    <property type="component" value="Chromosome"/>
</dbReference>
<keyword evidence="5 13" id="KW-0808">Transferase</keyword>
<keyword evidence="6" id="KW-0598">Phosphotransferase system</keyword>
<accession>A0A8S0Y0C3</accession>
<dbReference type="AlphaFoldDB" id="A0A8S0Y0C3"/>
<evidence type="ECO:0000256" key="7">
    <source>
        <dbReference type="ARBA" id="ARBA00022777"/>
    </source>
</evidence>
<dbReference type="InterPro" id="IPR051351">
    <property type="entry name" value="Ascorbate-PTS_EIIA_comp"/>
</dbReference>
<dbReference type="EMBL" id="LR746496">
    <property type="protein sequence ID" value="CAA7603017.1"/>
    <property type="molecule type" value="Genomic_DNA"/>
</dbReference>
<evidence type="ECO:0000313" key="14">
    <source>
        <dbReference type="Proteomes" id="UP001071230"/>
    </source>
</evidence>
<feature type="domain" description="PTS EIIA type-2" evidence="11">
    <location>
        <begin position="2"/>
        <end position="144"/>
    </location>
</feature>
<evidence type="ECO:0000256" key="5">
    <source>
        <dbReference type="ARBA" id="ARBA00022679"/>
    </source>
</evidence>
<evidence type="ECO:0000256" key="8">
    <source>
        <dbReference type="ARBA" id="ARBA00037387"/>
    </source>
</evidence>
<dbReference type="CDD" id="cd00211">
    <property type="entry name" value="PTS_IIA_fru"/>
    <property type="match status" value="1"/>
</dbReference>
<keyword evidence="2" id="KW-0813">Transport</keyword>
<dbReference type="PANTHER" id="PTHR36203:SF1">
    <property type="entry name" value="ASCORBATE-SPECIFIC PTS SYSTEM EIIA COMPONENT"/>
    <property type="match status" value="1"/>
</dbReference>
<evidence type="ECO:0000313" key="12">
    <source>
        <dbReference type="EMBL" id="CAA7603017.1"/>
    </source>
</evidence>
<gene>
    <name evidence="13" type="ORF">DEACI_3092</name>
    <name evidence="12" type="ORF">DEACI_3840</name>
</gene>
<comment type="subcellular location">
    <subcellularLocation>
        <location evidence="1">Cytoplasm</location>
    </subcellularLocation>
</comment>
<keyword evidence="14" id="KW-1185">Reference proteome</keyword>
<dbReference type="SUPFAM" id="SSF55804">
    <property type="entry name" value="Phoshotransferase/anion transport protein"/>
    <property type="match status" value="1"/>
</dbReference>
<dbReference type="GO" id="GO:0009401">
    <property type="term" value="P:phosphoenolpyruvate-dependent sugar phosphotransferase system"/>
    <property type="evidence" value="ECO:0007669"/>
    <property type="project" value="UniProtKB-KW"/>
</dbReference>
<organism evidence="12">
    <name type="scientific">Acididesulfobacillus acetoxydans</name>
    <dbReference type="NCBI Taxonomy" id="1561005"/>
    <lineage>
        <taxon>Bacteria</taxon>
        <taxon>Bacillati</taxon>
        <taxon>Bacillota</taxon>
        <taxon>Clostridia</taxon>
        <taxon>Eubacteriales</taxon>
        <taxon>Peptococcaceae</taxon>
        <taxon>Acididesulfobacillus</taxon>
    </lineage>
</organism>
<evidence type="ECO:0000256" key="10">
    <source>
        <dbReference type="ARBA" id="ARBA00042072"/>
    </source>
</evidence>
<evidence type="ECO:0000256" key="2">
    <source>
        <dbReference type="ARBA" id="ARBA00022448"/>
    </source>
</evidence>
<dbReference type="Gene3D" id="3.40.930.10">
    <property type="entry name" value="Mannitol-specific EII, Chain A"/>
    <property type="match status" value="1"/>
</dbReference>
<name>A0A8S0Y0C3_9FIRM</name>
<evidence type="ECO:0000256" key="9">
    <source>
        <dbReference type="ARBA" id="ARBA00041175"/>
    </source>
</evidence>
<evidence type="ECO:0000313" key="13">
    <source>
        <dbReference type="EMBL" id="CEJ08613.1"/>
    </source>
</evidence>
<proteinExistence type="predicted"/>
<reference evidence="13" key="1">
    <citation type="submission" date="2014-11" db="EMBL/GenBank/DDBJ databases">
        <authorList>
            <person name="Hornung B.V."/>
        </authorList>
    </citation>
    <scope>NUCLEOTIDE SEQUENCE</scope>
    <source>
        <strain evidence="13">INE</strain>
    </source>
</reference>
<dbReference type="PROSITE" id="PS51094">
    <property type="entry name" value="PTS_EIIA_TYPE_2"/>
    <property type="match status" value="1"/>
</dbReference>
<dbReference type="EMBL" id="CDGJ01000084">
    <property type="protein sequence ID" value="CEJ08613.1"/>
    <property type="molecule type" value="Genomic_DNA"/>
</dbReference>